<name>Q8WY87_HUMAN</name>
<feature type="region of interest" description="Disordered" evidence="1">
    <location>
        <begin position="86"/>
        <end position="109"/>
    </location>
</feature>
<dbReference type="AlphaFoldDB" id="Q8WY87"/>
<proteinExistence type="evidence at transcript level"/>
<dbReference type="EMBL" id="AF258560">
    <property type="protein sequence ID" value="AAG23763.1"/>
    <property type="molecule type" value="mRNA"/>
</dbReference>
<accession>Q8WY87</accession>
<evidence type="ECO:0000256" key="1">
    <source>
        <dbReference type="SAM" id="MobiDB-lite"/>
    </source>
</evidence>
<reference evidence="2" key="1">
    <citation type="submission" date="2000-04" db="EMBL/GenBank/DDBJ databases">
        <title>Novel human cDNA clones with function of inhibiting cancer cell growth.</title>
        <authorList>
            <person name="Qin W.X."/>
            <person name="Zhou X.M."/>
            <person name="Zhang P.P."/>
            <person name="Jiang H.Q."/>
            <person name="Huang Y."/>
            <person name="Wan D.F."/>
            <person name="Gu J.R."/>
        </authorList>
    </citation>
    <scope>NUCLEOTIDE SEQUENCE</scope>
</reference>
<gene>
    <name evidence="3" type="ORF">hCG_1984576</name>
</gene>
<sequence length="109" mass="11599">MYRRHFRLSHWGRRLHVTGICWVTPTMHRTTTTNNSGPNVAGAEGEVLVLVTGGKPSSLEERPLPRAAQGPSGGFISCIRGLGKNEASFPPSKQANPLKAASPRAAPGS</sequence>
<reference evidence="3" key="3">
    <citation type="submission" date="2005-09" db="EMBL/GenBank/DDBJ databases">
        <authorList>
            <person name="Mural R.J."/>
            <person name="Istrail S."/>
            <person name="Sutton G."/>
            <person name="Florea L."/>
            <person name="Halpern A.L."/>
            <person name="Mobarry C.M."/>
            <person name="Lippert R."/>
            <person name="Walenz B."/>
            <person name="Shatkay H."/>
            <person name="Dew I."/>
            <person name="Miller J.R."/>
            <person name="Flanigan M.J."/>
            <person name="Edwards N.J."/>
            <person name="Bolanos R."/>
            <person name="Fasulo D."/>
            <person name="Halldorsson B.V."/>
            <person name="Hannenhalli S."/>
            <person name="Turner R."/>
            <person name="Yooseph S."/>
            <person name="Lu F."/>
            <person name="Nusskern D.R."/>
            <person name="Shue B.C."/>
            <person name="Zheng X.H."/>
            <person name="Zhong F."/>
            <person name="Delcher A.L."/>
            <person name="Huson D.H."/>
            <person name="Kravitz S.A."/>
            <person name="Mouchard L."/>
            <person name="Reinert K."/>
            <person name="Remington K.A."/>
            <person name="Clark A.G."/>
            <person name="Waterman M.S."/>
            <person name="Eichler E.E."/>
            <person name="Adams M.D."/>
            <person name="Hunkapiller M.W."/>
            <person name="Myers E.W."/>
            <person name="Venter J.C."/>
        </authorList>
    </citation>
    <scope>NUCLEOTIDE SEQUENCE</scope>
</reference>
<reference evidence="3" key="2">
    <citation type="journal article" date="2001" name="Science">
        <title>The sequence of the human genome.</title>
        <authorList>
            <person name="Venter J.C."/>
            <person name="Adams M.D."/>
            <person name="Myers E.W."/>
            <person name="Li P.W."/>
            <person name="Mural R.J."/>
            <person name="Sutton G.G."/>
            <person name="Smith H.O."/>
            <person name="Yandell M."/>
            <person name="Evans C.A."/>
            <person name="Holt R.A."/>
            <person name="Gocayne J.D."/>
            <person name="Amanatides P."/>
            <person name="Ballew R.M."/>
            <person name="Huson D.H."/>
            <person name="Wortman J.R."/>
            <person name="Zhang Q."/>
            <person name="Kodira C.D."/>
            <person name="Zheng X.H."/>
            <person name="Chen L."/>
            <person name="Skupski M."/>
            <person name="Subramanian G."/>
            <person name="Thomas P.D."/>
            <person name="Zhang J."/>
            <person name="Gabor Miklos G.L."/>
            <person name="Nelson C."/>
            <person name="Broder S."/>
            <person name="Clark A.G."/>
            <person name="Nadeau J."/>
            <person name="McKusick V.A."/>
            <person name="Zinder N."/>
            <person name="Levine A.J."/>
            <person name="Roberts R.J."/>
            <person name="Simon M."/>
            <person name="Slayman C."/>
            <person name="Hunkapiller M."/>
            <person name="Bolanos R."/>
            <person name="Delcher A."/>
            <person name="Dew I."/>
            <person name="Fasulo D."/>
            <person name="Flanigan M."/>
            <person name="Florea L."/>
            <person name="Halpern A."/>
            <person name="Hannenhalli S."/>
            <person name="Kravitz S."/>
            <person name="Levy S."/>
            <person name="Mobarry C."/>
            <person name="Reinert K."/>
            <person name="Remington K."/>
            <person name="Abu-Threideh J."/>
            <person name="Beasley E."/>
            <person name="Biddick K."/>
            <person name="Bonazzi V."/>
            <person name="Brandon R."/>
            <person name="Cargill M."/>
            <person name="Chandramouliswaran I."/>
            <person name="Charlab R."/>
            <person name="Chaturvedi K."/>
            <person name="Deng Z."/>
            <person name="Di Francesco V."/>
            <person name="Dunn P."/>
            <person name="Eilbeck K."/>
            <person name="Evangelista C."/>
            <person name="Gabrielian A.E."/>
            <person name="Gan W."/>
            <person name="Ge W."/>
            <person name="Gong F."/>
            <person name="Gu Z."/>
            <person name="Guan P."/>
            <person name="Heiman T.J."/>
            <person name="Higgins M.E."/>
            <person name="Ji R.R."/>
            <person name="Ke Z."/>
            <person name="Ketchum K.A."/>
            <person name="Lai Z."/>
            <person name="Lei Y."/>
            <person name="Li Z."/>
            <person name="Li J."/>
            <person name="Liang Y."/>
            <person name="Lin X."/>
            <person name="Lu F."/>
            <person name="Merkulov G.V."/>
            <person name="Milshina N."/>
            <person name="Moore H.M."/>
            <person name="Naik A.K."/>
            <person name="Narayan V.A."/>
            <person name="Neelam B."/>
            <person name="Nusskern D."/>
            <person name="Rusch D.B."/>
            <person name="Salzberg S."/>
            <person name="Shao W."/>
            <person name="Shue B."/>
            <person name="Sun J."/>
            <person name="Wang Z."/>
            <person name="Wang A."/>
            <person name="Wang X."/>
            <person name="Wang J."/>
            <person name="Wei M."/>
            <person name="Wides R."/>
            <person name="Xiao C."/>
            <person name="Yan C."/>
            <person name="Yao A."/>
            <person name="Ye J."/>
            <person name="Zhan M."/>
            <person name="Zhang W."/>
            <person name="Zhang H."/>
            <person name="Zhao Q."/>
            <person name="Zheng L."/>
            <person name="Zhong F."/>
            <person name="Zhong W."/>
            <person name="Zhu S."/>
            <person name="Zhao S."/>
            <person name="Gilbert D."/>
            <person name="Baumhueter S."/>
            <person name="Spier G."/>
            <person name="Carter C."/>
            <person name="Cravchik A."/>
            <person name="Woodage T."/>
            <person name="Ali F."/>
            <person name="An H."/>
            <person name="Awe A."/>
            <person name="Baldwin D."/>
            <person name="Baden H."/>
            <person name="Barnstead M."/>
            <person name="Barrow I."/>
            <person name="Beeson K."/>
            <person name="Busam D."/>
            <person name="Carver A."/>
            <person name="Center A."/>
            <person name="Cheng M.L."/>
            <person name="Curry L."/>
            <person name="Danaher S."/>
            <person name="Davenport L."/>
            <person name="Desilets R."/>
            <person name="Dietz S."/>
            <person name="Dodson K."/>
            <person name="Doup L."/>
            <person name="Ferriera S."/>
            <person name="Garg N."/>
            <person name="Gluecksmann A."/>
            <person name="Hart B."/>
            <person name="Haynes J."/>
            <person name="Haynes C."/>
            <person name="Heiner C."/>
            <person name="Hladun S."/>
            <person name="Hostin D."/>
            <person name="Houck J."/>
            <person name="Howland T."/>
            <person name="Ibegwam C."/>
            <person name="Johnson J."/>
            <person name="Kalush F."/>
            <person name="Kline L."/>
            <person name="Koduru S."/>
            <person name="Love A."/>
            <person name="Mann F."/>
            <person name="May D."/>
            <person name="McCawley S."/>
            <person name="McIntosh T."/>
            <person name="McMullen I."/>
            <person name="Moy M."/>
            <person name="Moy L."/>
            <person name="Murphy B."/>
            <person name="Nelson K."/>
            <person name="Pfannkoch C."/>
            <person name="Pratts E."/>
            <person name="Puri V."/>
            <person name="Qureshi H."/>
            <person name="Reardon M."/>
            <person name="Rodriguez R."/>
            <person name="Rogers Y.H."/>
            <person name="Romblad D."/>
            <person name="Ruhfel B."/>
            <person name="Scott R."/>
            <person name="Sitter C."/>
            <person name="Smallwood M."/>
            <person name="Stewart E."/>
            <person name="Strong R."/>
            <person name="Suh E."/>
            <person name="Thomas R."/>
            <person name="Tint N.N."/>
            <person name="Tse S."/>
            <person name="Vech C."/>
            <person name="Wang G."/>
            <person name="Wetter J."/>
            <person name="Williams S."/>
            <person name="Williams M."/>
            <person name="Windsor S."/>
            <person name="Winn-Deen E."/>
            <person name="Wolfe K."/>
            <person name="Zaveri J."/>
            <person name="Zaveri K."/>
            <person name="Abril J.F."/>
            <person name="Guigo R."/>
            <person name="Campbell M.J."/>
            <person name="Sjolander K.V."/>
            <person name="Karlak B."/>
            <person name="Kejariwal A."/>
            <person name="Mi H."/>
            <person name="Lazareva B."/>
            <person name="Hatton T."/>
            <person name="Narechania A."/>
            <person name="Diemer K."/>
            <person name="Muruganujan A."/>
            <person name="Guo N."/>
            <person name="Sato S."/>
            <person name="Bafna V."/>
            <person name="Istrail S."/>
            <person name="Lippert R."/>
            <person name="Schwartz R."/>
            <person name="Walenz B."/>
            <person name="Yooseph S."/>
            <person name="Allen D."/>
            <person name="Basu A."/>
            <person name="Baxendale J."/>
            <person name="Blick L."/>
            <person name="Caminha M."/>
            <person name="Carnes-Stine J."/>
            <person name="Caulk P."/>
            <person name="Chiang Y.H."/>
            <person name="Coyne M."/>
            <person name="Dahlke C."/>
            <person name="Mays A."/>
            <person name="Dombroski M."/>
            <person name="Donnelly M."/>
            <person name="Ely D."/>
            <person name="Esparham S."/>
            <person name="Fosler C."/>
            <person name="Gire H."/>
            <person name="Glanowski S."/>
            <person name="Glasser K."/>
            <person name="Glodek A."/>
            <person name="Gorokhov M."/>
            <person name="Graham K."/>
            <person name="Gropman B."/>
            <person name="Harris M."/>
            <person name="Heil J."/>
            <person name="Henderson S."/>
            <person name="Hoover J."/>
            <person name="Jennings D."/>
            <person name="Jordan C."/>
            <person name="Jordan J."/>
            <person name="Kasha J."/>
            <person name="Kagan L."/>
            <person name="Kraft C."/>
            <person name="Levitsky A."/>
            <person name="Lewis M."/>
            <person name="Liu X."/>
            <person name="Lopez J."/>
            <person name="Ma D."/>
            <person name="Majoros W."/>
            <person name="McDaniel J."/>
            <person name="Murphy S."/>
            <person name="Newman M."/>
            <person name="Nguyen T."/>
            <person name="Nguyen N."/>
            <person name="Nodell M."/>
            <person name="Pan S."/>
            <person name="Peck J."/>
            <person name="Peterson M."/>
            <person name="Rowe W."/>
            <person name="Sanders R."/>
            <person name="Scott J."/>
            <person name="Simpson M."/>
            <person name="Smith T."/>
            <person name="Sprague A."/>
            <person name="Stockwell T."/>
            <person name="Turner R."/>
            <person name="Venter E."/>
            <person name="Wang M."/>
            <person name="Wen M."/>
            <person name="Wu D."/>
            <person name="Wu M."/>
            <person name="Xia A."/>
            <person name="Zandieh A."/>
            <person name="Zhu X."/>
        </authorList>
    </citation>
    <scope>NUCLEOTIDE SEQUENCE</scope>
</reference>
<organism evidence="2">
    <name type="scientific">Homo sapiens</name>
    <name type="common">Human</name>
    <dbReference type="NCBI Taxonomy" id="9606"/>
    <lineage>
        <taxon>Eukaryota</taxon>
        <taxon>Metazoa</taxon>
        <taxon>Chordata</taxon>
        <taxon>Craniata</taxon>
        <taxon>Vertebrata</taxon>
        <taxon>Euteleostomi</taxon>
        <taxon>Mammalia</taxon>
        <taxon>Eutheria</taxon>
        <taxon>Euarchontoglires</taxon>
        <taxon>Primates</taxon>
        <taxon>Haplorrhini</taxon>
        <taxon>Catarrhini</taxon>
        <taxon>Hominidae</taxon>
        <taxon>Homo</taxon>
    </lineage>
</organism>
<evidence type="ECO:0000313" key="2">
    <source>
        <dbReference type="EMBL" id="AAG23763.1"/>
    </source>
</evidence>
<protein>
    <submittedName>
        <fullName evidence="3">HCG1984576</fullName>
    </submittedName>
    <submittedName>
        <fullName evidence="2">PP367</fullName>
    </submittedName>
</protein>
<evidence type="ECO:0000313" key="3">
    <source>
        <dbReference type="EMBL" id="EAW55780.1"/>
    </source>
</evidence>
<dbReference type="EMBL" id="CH471145">
    <property type="protein sequence ID" value="EAW55780.1"/>
    <property type="molecule type" value="Genomic_DNA"/>
</dbReference>